<reference evidence="2" key="1">
    <citation type="submission" date="2020-02" db="EMBL/GenBank/DDBJ databases">
        <authorList>
            <person name="Scholz U."/>
            <person name="Mascher M."/>
            <person name="Fiebig A."/>
        </authorList>
    </citation>
    <scope>NUCLEOTIDE SEQUENCE</scope>
</reference>
<gene>
    <name evidence="2" type="ORF">SI8410_01001284</name>
</gene>
<dbReference type="UniPathway" id="UPA00113">
    <property type="reaction ID" value="UER00529"/>
</dbReference>
<dbReference type="PROSITE" id="PS51186">
    <property type="entry name" value="GNAT"/>
    <property type="match status" value="1"/>
</dbReference>
<dbReference type="InterPro" id="IPR039143">
    <property type="entry name" value="GNPNAT1-like"/>
</dbReference>
<dbReference type="SUPFAM" id="SSF55729">
    <property type="entry name" value="Acyl-CoA N-acyltransferases (Nat)"/>
    <property type="match status" value="1"/>
</dbReference>
<dbReference type="InterPro" id="IPR016181">
    <property type="entry name" value="Acyl_CoA_acyltransferase"/>
</dbReference>
<dbReference type="AlphaFoldDB" id="A0A7I8K0C0"/>
<keyword evidence="3" id="KW-1185">Reference proteome</keyword>
<dbReference type="InterPro" id="IPR000182">
    <property type="entry name" value="GNAT_dom"/>
</dbReference>
<proteinExistence type="predicted"/>
<dbReference type="Proteomes" id="UP000663760">
    <property type="component" value="Chromosome 1"/>
</dbReference>
<feature type="domain" description="N-acetyltransferase" evidence="1">
    <location>
        <begin position="70"/>
        <end position="231"/>
    </location>
</feature>
<dbReference type="Gene3D" id="3.40.630.30">
    <property type="match status" value="1"/>
</dbReference>
<accession>A0A7I8K0C0</accession>
<evidence type="ECO:0000313" key="2">
    <source>
        <dbReference type="EMBL" id="CAA7389206.1"/>
    </source>
</evidence>
<organism evidence="2 3">
    <name type="scientific">Spirodela intermedia</name>
    <name type="common">Intermediate duckweed</name>
    <dbReference type="NCBI Taxonomy" id="51605"/>
    <lineage>
        <taxon>Eukaryota</taxon>
        <taxon>Viridiplantae</taxon>
        <taxon>Streptophyta</taxon>
        <taxon>Embryophyta</taxon>
        <taxon>Tracheophyta</taxon>
        <taxon>Spermatophyta</taxon>
        <taxon>Magnoliopsida</taxon>
        <taxon>Liliopsida</taxon>
        <taxon>Araceae</taxon>
        <taxon>Lemnoideae</taxon>
        <taxon>Spirodela</taxon>
    </lineage>
</organism>
<dbReference type="PANTHER" id="PTHR13355:SF15">
    <property type="entry name" value="GCN5-RELATED N-ACETYLTRANSFERASE 3, CHLOROPLASTIC"/>
    <property type="match status" value="1"/>
</dbReference>
<dbReference type="GO" id="GO:0008080">
    <property type="term" value="F:N-acetyltransferase activity"/>
    <property type="evidence" value="ECO:0007669"/>
    <property type="project" value="TreeGrafter"/>
</dbReference>
<dbReference type="OrthoDB" id="2744543at2759"/>
<sequence length="239" mass="25862">MASSPFPAAFIRFSATPQNPNKKSRKAPPITISTNRSCIDVVHLRELLHASGHSCHRFPTVGADGRPEPVDLGKLSRAVAHSPVVVSVFCKSNFPLGDQDPGGISRFTGFEQMFERAVSVPDPDSLLIGFGRAVTDGGLTASIHDVVVMPSLQRLGIGRKIVQRLVRVLTSREIYDISALCSTEERLFFRACGFGDDMLGSTTMMYTRTAPSGQEGESMTKQAGRMLLLAPPSTRRGSD</sequence>
<dbReference type="Pfam" id="PF00583">
    <property type="entry name" value="Acetyltransf_1"/>
    <property type="match status" value="1"/>
</dbReference>
<dbReference type="EMBL" id="LR746264">
    <property type="protein sequence ID" value="CAA7389206.1"/>
    <property type="molecule type" value="Genomic_DNA"/>
</dbReference>
<dbReference type="GO" id="GO:0006048">
    <property type="term" value="P:UDP-N-acetylglucosamine biosynthetic process"/>
    <property type="evidence" value="ECO:0007669"/>
    <property type="project" value="UniProtKB-UniPathway"/>
</dbReference>
<dbReference type="CDD" id="cd04301">
    <property type="entry name" value="NAT_SF"/>
    <property type="match status" value="1"/>
</dbReference>
<name>A0A7I8K0C0_SPIIN</name>
<protein>
    <recommendedName>
        <fullName evidence="1">N-acetyltransferase domain-containing protein</fullName>
    </recommendedName>
</protein>
<dbReference type="PANTHER" id="PTHR13355">
    <property type="entry name" value="GLUCOSAMINE 6-PHOSPHATE N-ACETYLTRANSFERASE"/>
    <property type="match status" value="1"/>
</dbReference>
<evidence type="ECO:0000259" key="1">
    <source>
        <dbReference type="PROSITE" id="PS51186"/>
    </source>
</evidence>
<evidence type="ECO:0000313" key="3">
    <source>
        <dbReference type="Proteomes" id="UP000663760"/>
    </source>
</evidence>